<gene>
    <name evidence="1" type="ORF">L861_15895</name>
</gene>
<dbReference type="EMBL" id="ASTJ01000026">
    <property type="protein sequence ID" value="EPC02191.1"/>
    <property type="molecule type" value="Genomic_DNA"/>
</dbReference>
<name>S2LBS4_LITA3</name>
<dbReference type="PATRIC" id="fig|1121939.11.peg.2350"/>
<dbReference type="OrthoDB" id="6169846at2"/>
<keyword evidence="2" id="KW-1185">Reference proteome</keyword>
<comment type="caution">
    <text evidence="1">The sequence shown here is derived from an EMBL/GenBank/DDBJ whole genome shotgun (WGS) entry which is preliminary data.</text>
</comment>
<sequence>MSIPMPFGLIAKALSWLWGYTTRFLLLKTYRRSHKLWARRHHLGARWIPLGSYLEYSLQLAKPIDDGAKVSKVAFRSKKHKILNLEVFFEAIGGEIRYQEKICLSDIDERPIVCSMVNVPCQELIALSNNKIMFSIESVQFRKCKLELEGGEAVSQFDSQISYLTHSWLMHDEWKFRWGVWWNCNSIKWAKQRLQDYWKWGFGAPKLRVVIPSEEFSRREPLWMSGVRGIGWLMGRPWLVTMQFWVAIWSGLFILNDEDELQWRWKKTFTNDSFDSEN</sequence>
<dbReference type="Proteomes" id="UP000014463">
    <property type="component" value="Unassembled WGS sequence"/>
</dbReference>
<dbReference type="eggNOG" id="ENOG5033SSE">
    <property type="taxonomic scope" value="Bacteria"/>
</dbReference>
<dbReference type="AlphaFoldDB" id="S2LBS4"/>
<evidence type="ECO:0000313" key="1">
    <source>
        <dbReference type="EMBL" id="EPC02191.1"/>
    </source>
</evidence>
<organism evidence="1 2">
    <name type="scientific">Litchfieldella anticariensis (strain DSM 16096 / CECT 5854 / CIP 108499 / LMG 22089 / FP35)</name>
    <name type="common">Halomonas anticariensis</name>
    <dbReference type="NCBI Taxonomy" id="1121939"/>
    <lineage>
        <taxon>Bacteria</taxon>
        <taxon>Pseudomonadati</taxon>
        <taxon>Pseudomonadota</taxon>
        <taxon>Gammaproteobacteria</taxon>
        <taxon>Oceanospirillales</taxon>
        <taxon>Halomonadaceae</taxon>
        <taxon>Litchfieldella</taxon>
    </lineage>
</organism>
<accession>S2LBS4</accession>
<proteinExistence type="predicted"/>
<dbReference type="RefSeq" id="WP_016416861.1">
    <property type="nucleotide sequence ID" value="NZ_AUAB01000030.1"/>
</dbReference>
<reference evidence="1 2" key="1">
    <citation type="journal article" date="2013" name="Genome Announc.">
        <title>Draft genome sequence of the moderately halophilic gammaproteobacterium Halomonas anticariensis FP35.</title>
        <authorList>
            <person name="Tahrioui A."/>
            <person name="Quesada E."/>
            <person name="Llamas I."/>
        </authorList>
    </citation>
    <scope>NUCLEOTIDE SEQUENCE [LARGE SCALE GENOMIC DNA]</scope>
    <source>
        <strain evidence="2">DSM 16096 / CECT 5854 / LMG 22089 / FP35</strain>
    </source>
</reference>
<protein>
    <submittedName>
        <fullName evidence="1">Uncharacterized protein</fullName>
    </submittedName>
</protein>
<evidence type="ECO:0000313" key="2">
    <source>
        <dbReference type="Proteomes" id="UP000014463"/>
    </source>
</evidence>